<dbReference type="Proteomes" id="UP000593567">
    <property type="component" value="Unassembled WGS sequence"/>
</dbReference>
<organism evidence="6 7">
    <name type="scientific">Bugula neritina</name>
    <name type="common">Brown bryozoan</name>
    <name type="synonym">Sertularia neritina</name>
    <dbReference type="NCBI Taxonomy" id="10212"/>
    <lineage>
        <taxon>Eukaryota</taxon>
        <taxon>Metazoa</taxon>
        <taxon>Spiralia</taxon>
        <taxon>Lophotrochozoa</taxon>
        <taxon>Bryozoa</taxon>
        <taxon>Gymnolaemata</taxon>
        <taxon>Cheilostomatida</taxon>
        <taxon>Flustrina</taxon>
        <taxon>Buguloidea</taxon>
        <taxon>Bugulidae</taxon>
        <taxon>Bugula</taxon>
    </lineage>
</organism>
<dbReference type="PANTHER" id="PTHR23116:SF29">
    <property type="entry name" value="PDZ DOMAIN-CONTAINING PROTEIN 7"/>
    <property type="match status" value="1"/>
</dbReference>
<feature type="compositionally biased region" description="Basic and acidic residues" evidence="4">
    <location>
        <begin position="919"/>
        <end position="929"/>
    </location>
</feature>
<dbReference type="FunFam" id="2.30.42.10:FF:000087">
    <property type="entry name" value="Whirlin a"/>
    <property type="match status" value="1"/>
</dbReference>
<feature type="region of interest" description="Disordered" evidence="4">
    <location>
        <begin position="1"/>
        <end position="40"/>
    </location>
</feature>
<feature type="region of interest" description="Disordered" evidence="4">
    <location>
        <begin position="750"/>
        <end position="797"/>
    </location>
</feature>
<dbReference type="GO" id="GO:0002142">
    <property type="term" value="C:stereocilia ankle link complex"/>
    <property type="evidence" value="ECO:0007669"/>
    <property type="project" value="TreeGrafter"/>
</dbReference>
<dbReference type="Gene3D" id="2.30.42.10">
    <property type="match status" value="3"/>
</dbReference>
<feature type="compositionally biased region" description="Polar residues" evidence="4">
    <location>
        <begin position="708"/>
        <end position="719"/>
    </location>
</feature>
<dbReference type="PROSITE" id="PS50106">
    <property type="entry name" value="PDZ"/>
    <property type="match status" value="3"/>
</dbReference>
<dbReference type="AlphaFoldDB" id="A0A7J7K9G9"/>
<comment type="caution">
    <text evidence="6">The sequence shown here is derived from an EMBL/GenBank/DDBJ whole genome shotgun (WGS) entry which is preliminary data.</text>
</comment>
<gene>
    <name evidence="6" type="ORF">EB796_007492</name>
</gene>
<dbReference type="InterPro" id="IPR036034">
    <property type="entry name" value="PDZ_sf"/>
</dbReference>
<dbReference type="CDD" id="cd06741">
    <property type="entry name" value="PDZ2_FL-whirlin"/>
    <property type="match status" value="1"/>
</dbReference>
<evidence type="ECO:0000259" key="5">
    <source>
        <dbReference type="PROSITE" id="PS50106"/>
    </source>
</evidence>
<evidence type="ECO:0000256" key="3">
    <source>
        <dbReference type="ARBA" id="ARBA00023273"/>
    </source>
</evidence>
<evidence type="ECO:0000256" key="4">
    <source>
        <dbReference type="SAM" id="MobiDB-lite"/>
    </source>
</evidence>
<dbReference type="InterPro" id="IPR051844">
    <property type="entry name" value="USH2_Complex_Protein"/>
</dbReference>
<protein>
    <submittedName>
        <fullName evidence="6">DFNB31</fullName>
    </submittedName>
</protein>
<feature type="domain" description="PDZ" evidence="5">
    <location>
        <begin position="140"/>
        <end position="209"/>
    </location>
</feature>
<dbReference type="GO" id="GO:0032426">
    <property type="term" value="C:stereocilium tip"/>
    <property type="evidence" value="ECO:0007669"/>
    <property type="project" value="TreeGrafter"/>
</dbReference>
<feature type="domain" description="PDZ" evidence="5">
    <location>
        <begin position="271"/>
        <end position="341"/>
    </location>
</feature>
<dbReference type="GO" id="GO:0005929">
    <property type="term" value="C:cilium"/>
    <property type="evidence" value="ECO:0007669"/>
    <property type="project" value="TreeGrafter"/>
</dbReference>
<sequence length="1081" mass="119162">MDVERSTLATGYPPSIASSRRRGPPSGAKSKPSSTARTMSRNVKRLQEAVNLHLNHYEKELFLDALNEYHSQKDSWGFVELLRTILNTPAKQLLVPMIRLVLPAADIPEFDKCVQLSAAVARGEQGADYNSSTDSRELNILQIFPASDGIGFTIKSGHHGKPGKFVSSVDPRSEAYVQGLAVGDEILEANDIDLSKTSNEDAALILRAARTLTLTVRHSNTQTNQETYTWVDTDGRSCSPPPSESELNNTLRSSISKKSGMTLLSSQDERRINLRIEKGHGLGLSIRGGSEYGLGIYITGVDEGSSAKRSGIRVGDQVLAVNDVQLVDITHKDAVKALKRSRHMILTIKHVGKLPHAKIDDRKLVSRRDYSSSTEDVRRQSRMRYPGSLDRRKYHDEEYQQHGFTKGAGSQLMLSRNMALPQQSHNSRSYAVVEEQARNLLNDNERGTLKFYLDEYNKSYVSVEALVAALKELFNTQAKFQMFHELRHLIHPRDVEKYDKLVVKVEVSFLKSRHERSQDQMSDFSLDSILSAHSTNSTNESLTLHLSANQNLQNSEVKEHIAVPNGTESVRSNKMLVTDGSKQRVVTYTPSAQSQTSAKPARSRSFVTAADVNYYSSPEDSPRDISKSVPRMGVRAAKISPKPDGLSPGEDSGVDVRVKAGSTSQSGSSYTDTMSRPMISSPPAQSKDLPDTTDSDESSIEAVKQQYRHSYSMSGSANLDSEDEHIPGLHSDLDISDQGNVVLVNSKDVGTLPRRPATRKESNTPATPTFREQVKNRSRLSGKMYLPPSPVSTSQRQEIPLSDTDYDTLDILNISKELYATALSDEREAEKLDTESWASLPPPPPQLLSSNTSTLESKGYAQSSNHGAEVSHYASIGQLQEEEKVKVKGQYDETAVADPELDDQAACPHPAVLQGRSPQAEKKSPRVKSDTNIYAVVKRHSPRPLRPSMSFEPPNSDSDSSPSSPTAPDIPTKLDDTTTQSADVTSQEEVVRVNKLRSTLGLAIEGGAGTKQPIPRIISIQETGCAHNSELKIGHLILRVNDRYMEGLSHNQAARAIADAFRDRKTAYLDFLVKLSTEKPT</sequence>
<feature type="compositionally biased region" description="Low complexity" evidence="4">
    <location>
        <begin position="24"/>
        <end position="34"/>
    </location>
</feature>
<feature type="domain" description="PDZ" evidence="5">
    <location>
        <begin position="990"/>
        <end position="1060"/>
    </location>
</feature>
<dbReference type="Gene3D" id="1.20.1160.20">
    <property type="match status" value="2"/>
</dbReference>
<dbReference type="SUPFAM" id="SSF50156">
    <property type="entry name" value="PDZ domain-like"/>
    <property type="match status" value="3"/>
</dbReference>
<evidence type="ECO:0000256" key="1">
    <source>
        <dbReference type="ARBA" id="ARBA00004316"/>
    </source>
</evidence>
<accession>A0A7J7K9G9</accession>
<comment type="subcellular location">
    <subcellularLocation>
        <location evidence="1">Cell projection</location>
    </subcellularLocation>
</comment>
<feature type="region of interest" description="Disordered" evidence="4">
    <location>
        <begin position="910"/>
        <end position="987"/>
    </location>
</feature>
<feature type="compositionally biased region" description="Basic and acidic residues" evidence="4">
    <location>
        <begin position="724"/>
        <end position="733"/>
    </location>
</feature>
<feature type="compositionally biased region" description="Polar residues" evidence="4">
    <location>
        <begin position="977"/>
        <end position="987"/>
    </location>
</feature>
<name>A0A7J7K9G9_BUGNE</name>
<keyword evidence="3" id="KW-0966">Cell projection</keyword>
<keyword evidence="2" id="KW-0677">Repeat</keyword>
<evidence type="ECO:0000313" key="7">
    <source>
        <dbReference type="Proteomes" id="UP000593567"/>
    </source>
</evidence>
<dbReference type="Pfam" id="PF00595">
    <property type="entry name" value="PDZ"/>
    <property type="match status" value="3"/>
</dbReference>
<evidence type="ECO:0000256" key="2">
    <source>
        <dbReference type="ARBA" id="ARBA00022737"/>
    </source>
</evidence>
<dbReference type="GO" id="GO:0005886">
    <property type="term" value="C:plasma membrane"/>
    <property type="evidence" value="ECO:0007669"/>
    <property type="project" value="TreeGrafter"/>
</dbReference>
<keyword evidence="7" id="KW-1185">Reference proteome</keyword>
<proteinExistence type="predicted"/>
<dbReference type="EMBL" id="VXIV02001130">
    <property type="protein sequence ID" value="KAF6034196.1"/>
    <property type="molecule type" value="Genomic_DNA"/>
</dbReference>
<dbReference type="PANTHER" id="PTHR23116">
    <property type="entry name" value="PDZ DOMAIN CONTAINING WHIRLIN AND HARMONIN-RELATED"/>
    <property type="match status" value="1"/>
</dbReference>
<dbReference type="InterPro" id="IPR001478">
    <property type="entry name" value="PDZ"/>
</dbReference>
<dbReference type="OrthoDB" id="10029564at2759"/>
<feature type="region of interest" description="Disordered" evidence="4">
    <location>
        <begin position="614"/>
        <end position="734"/>
    </location>
</feature>
<feature type="region of interest" description="Disordered" evidence="4">
    <location>
        <begin position="830"/>
        <end position="869"/>
    </location>
</feature>
<feature type="compositionally biased region" description="Low complexity" evidence="4">
    <location>
        <begin position="953"/>
        <end position="971"/>
    </location>
</feature>
<dbReference type="SMART" id="SM00228">
    <property type="entry name" value="PDZ"/>
    <property type="match status" value="3"/>
</dbReference>
<feature type="compositionally biased region" description="Polar residues" evidence="4">
    <location>
        <begin position="661"/>
        <end position="674"/>
    </location>
</feature>
<reference evidence="6" key="1">
    <citation type="submission" date="2020-06" db="EMBL/GenBank/DDBJ databases">
        <title>Draft genome of Bugula neritina, a colonial animal packing powerful symbionts and potential medicines.</title>
        <authorList>
            <person name="Rayko M."/>
        </authorList>
    </citation>
    <scope>NUCLEOTIDE SEQUENCE [LARGE SCALE GENOMIC DNA]</scope>
    <source>
        <strain evidence="6">Kwan_BN1</strain>
    </source>
</reference>
<evidence type="ECO:0000313" key="6">
    <source>
        <dbReference type="EMBL" id="KAF6034196.1"/>
    </source>
</evidence>